<sequence length="490" mass="50778">MPCSTFDKNSQVLSASRARHSDAVGFYCTMGMLRLFFVILVAGAYVAVAQQQPFHASRNAVLSVDILPSLPESFNPIPTTVVTVDCLFCSSTDDGEVSSSIWVDTTIHTQIFSIGTEFPEPSAPSEPSGIVSAEASGTVICAPHCQTFVTVPWKSGESMVAPLTPIPVVTSCITIFNTPIPIPLPTTDMWTPVVPSASISTSTSCSTKETDLSPWTWHMPGPFLSTELASSGLGIPPWTSTATEEATVVTESTSGATVVLPSGTEITPTWSFVSVQTSPATEVSASTWTSTSTLTEEVPVSEPCTTEITVTMTKTFYETWESKTLQIATLSRTISTTIETVIVEAYSTSTGEVVVDGTKTELTTVEAVSSGVDCSEAGKCCAACSVTAESIGVETTTSTLVGTYTTVEEYVSSAGGSWVPAESPSGTAVVPGTEGSTPTASDTLTETTTISGSYVESETAGPTSVQTAGAAHVTAAVGIGAIFGLMGLLA</sequence>
<evidence type="ECO:0000256" key="2">
    <source>
        <dbReference type="SAM" id="Phobius"/>
    </source>
</evidence>
<dbReference type="EMBL" id="JAAOAQ010000526">
    <property type="protein sequence ID" value="KAF5543130.1"/>
    <property type="molecule type" value="Genomic_DNA"/>
</dbReference>
<comment type="caution">
    <text evidence="3">The sequence shown here is derived from an EMBL/GenBank/DDBJ whole genome shotgun (WGS) entry which is preliminary data.</text>
</comment>
<evidence type="ECO:0000313" key="4">
    <source>
        <dbReference type="Proteomes" id="UP000582016"/>
    </source>
</evidence>
<evidence type="ECO:0000256" key="1">
    <source>
        <dbReference type="SAM" id="MobiDB-lite"/>
    </source>
</evidence>
<dbReference type="Proteomes" id="UP000582016">
    <property type="component" value="Unassembled WGS sequence"/>
</dbReference>
<keyword evidence="2" id="KW-0812">Transmembrane</keyword>
<feature type="transmembrane region" description="Helical" evidence="2">
    <location>
        <begin position="24"/>
        <end position="48"/>
    </location>
</feature>
<protein>
    <submittedName>
        <fullName evidence="3">Uncharacterized protein</fullName>
    </submittedName>
</protein>
<proteinExistence type="predicted"/>
<keyword evidence="2" id="KW-0472">Membrane</keyword>
<reference evidence="3 4" key="1">
    <citation type="submission" date="2020-05" db="EMBL/GenBank/DDBJ databases">
        <title>Identification and distribution of gene clusters putatively required for synthesis of sphingolipid metabolism inhibitors in phylogenetically diverse species of the filamentous fungus Fusarium.</title>
        <authorList>
            <person name="Kim H.-S."/>
            <person name="Busman M."/>
            <person name="Brown D.W."/>
            <person name="Divon H."/>
            <person name="Uhlig S."/>
            <person name="Proctor R.H."/>
        </authorList>
    </citation>
    <scope>NUCLEOTIDE SEQUENCE [LARGE SCALE GENOMIC DNA]</scope>
    <source>
        <strain evidence="3 4">NRRL 13617</strain>
    </source>
</reference>
<gene>
    <name evidence="3" type="ORF">FPHYL_11344</name>
</gene>
<keyword evidence="4" id="KW-1185">Reference proteome</keyword>
<dbReference type="AlphaFoldDB" id="A0A8H5MWS8"/>
<organism evidence="3 4">
    <name type="scientific">Fusarium phyllophilum</name>
    <dbReference type="NCBI Taxonomy" id="47803"/>
    <lineage>
        <taxon>Eukaryota</taxon>
        <taxon>Fungi</taxon>
        <taxon>Dikarya</taxon>
        <taxon>Ascomycota</taxon>
        <taxon>Pezizomycotina</taxon>
        <taxon>Sordariomycetes</taxon>
        <taxon>Hypocreomycetidae</taxon>
        <taxon>Hypocreales</taxon>
        <taxon>Nectriaceae</taxon>
        <taxon>Fusarium</taxon>
        <taxon>Fusarium fujikuroi species complex</taxon>
    </lineage>
</organism>
<feature type="region of interest" description="Disordered" evidence="1">
    <location>
        <begin position="422"/>
        <end position="444"/>
    </location>
</feature>
<keyword evidence="2" id="KW-1133">Transmembrane helix</keyword>
<feature type="compositionally biased region" description="Polar residues" evidence="1">
    <location>
        <begin position="434"/>
        <end position="444"/>
    </location>
</feature>
<accession>A0A8H5MWS8</accession>
<dbReference type="OrthoDB" id="5097448at2759"/>
<name>A0A8H5MWS8_9HYPO</name>
<evidence type="ECO:0000313" key="3">
    <source>
        <dbReference type="EMBL" id="KAF5543130.1"/>
    </source>
</evidence>